<sequence length="245" mass="28062">MQNFKENKINYNKSRLKFGQNKNTGESKENINLISPDYINLKELIKIRSNILESRRNNSLNNSKFDCSSRLDKYEDISNDMLNSTTNDDYNVNVLRKSTPSLEIINTSLDSKLIHNDIPDPSIVKLTRSEEIKFKSVLLDENFPVENLNSKNKCIVNKTQESCTHIFEKKSNTCNDSSNHSKDIFSSSALSEISNDTTRQNSCDFNDFNQLTSVKLAKVKISPKFFGIWNSIQDKVQNIVEENSS</sequence>
<dbReference type="AlphaFoldDB" id="A0A1J4MBJ8"/>
<name>A0A1J4MBJ8_9CRYT</name>
<evidence type="ECO:0000313" key="2">
    <source>
        <dbReference type="Proteomes" id="UP000186804"/>
    </source>
</evidence>
<organism evidence="1 2">
    <name type="scientific">Cryptosporidium andersoni</name>
    <dbReference type="NCBI Taxonomy" id="117008"/>
    <lineage>
        <taxon>Eukaryota</taxon>
        <taxon>Sar</taxon>
        <taxon>Alveolata</taxon>
        <taxon>Apicomplexa</taxon>
        <taxon>Conoidasida</taxon>
        <taxon>Coccidia</taxon>
        <taxon>Eucoccidiorida</taxon>
        <taxon>Eimeriorina</taxon>
        <taxon>Cryptosporidiidae</taxon>
        <taxon>Cryptosporidium</taxon>
    </lineage>
</organism>
<dbReference type="EMBL" id="LRBS01000121">
    <property type="protein sequence ID" value="OII71600.1"/>
    <property type="molecule type" value="Genomic_DNA"/>
</dbReference>
<keyword evidence="2" id="KW-1185">Reference proteome</keyword>
<gene>
    <name evidence="1" type="ORF">cand_033130</name>
</gene>
<protein>
    <submittedName>
        <fullName evidence="1">Uncharacterized protein</fullName>
    </submittedName>
</protein>
<dbReference type="VEuPathDB" id="CryptoDB:cand_033130"/>
<accession>A0A1J4MBJ8</accession>
<proteinExistence type="predicted"/>
<dbReference type="OrthoDB" id="10324389at2759"/>
<reference evidence="1 2" key="1">
    <citation type="submission" date="2016-10" db="EMBL/GenBank/DDBJ databases">
        <title>Reductive evolution of mitochondrial metabolism and differential evolution of invasion-related proteins in Cryptosporidium.</title>
        <authorList>
            <person name="Liu S."/>
            <person name="Roellig D.M."/>
            <person name="Guo Y."/>
            <person name="Li N."/>
            <person name="Frace M.A."/>
            <person name="Tang K."/>
            <person name="Zhang L."/>
            <person name="Feng Y."/>
            <person name="Xiao L."/>
        </authorList>
    </citation>
    <scope>NUCLEOTIDE SEQUENCE [LARGE SCALE GENOMIC DNA]</scope>
    <source>
        <strain evidence="1">30847</strain>
    </source>
</reference>
<evidence type="ECO:0000313" key="1">
    <source>
        <dbReference type="EMBL" id="OII71600.1"/>
    </source>
</evidence>
<comment type="caution">
    <text evidence="1">The sequence shown here is derived from an EMBL/GenBank/DDBJ whole genome shotgun (WGS) entry which is preliminary data.</text>
</comment>
<dbReference type="RefSeq" id="XP_067066790.1">
    <property type="nucleotide sequence ID" value="XM_067213539.1"/>
</dbReference>
<dbReference type="GeneID" id="92367497"/>
<dbReference type="Proteomes" id="UP000186804">
    <property type="component" value="Unassembled WGS sequence"/>
</dbReference>